<dbReference type="EMBL" id="ML986593">
    <property type="protein sequence ID" value="KAF2267145.1"/>
    <property type="molecule type" value="Genomic_DNA"/>
</dbReference>
<sequence>MADYPYNPNPFPSAYNPQSVPQYTQAYINSHYQQWGSYPPAPYWVIDEYGRQTYFAVAPTYPPNLAPHFPSFPPSGQSLNHTSTVPNILAPPQDEETLRRRRSRSDRRSRSRTPSRTWTCDYPNCTSTANFTRLADLQRHQSTVHASGPPGYPCYVPRCSRVGDKGFTRRDHLVEHLRNFHHLNIDKRKQGERTAYPTGVLPPYPDPEQQ</sequence>
<proteinExistence type="predicted"/>
<dbReference type="Gene3D" id="3.30.160.60">
    <property type="entry name" value="Classic Zinc Finger"/>
    <property type="match status" value="1"/>
</dbReference>
<dbReference type="OrthoDB" id="2687452at2759"/>
<keyword evidence="4" id="KW-1185">Reference proteome</keyword>
<feature type="compositionally biased region" description="Basic residues" evidence="1">
    <location>
        <begin position="99"/>
        <end position="113"/>
    </location>
</feature>
<dbReference type="Proteomes" id="UP000800093">
    <property type="component" value="Unassembled WGS sequence"/>
</dbReference>
<organism evidence="3 4">
    <name type="scientific">Lojkania enalia</name>
    <dbReference type="NCBI Taxonomy" id="147567"/>
    <lineage>
        <taxon>Eukaryota</taxon>
        <taxon>Fungi</taxon>
        <taxon>Dikarya</taxon>
        <taxon>Ascomycota</taxon>
        <taxon>Pezizomycotina</taxon>
        <taxon>Dothideomycetes</taxon>
        <taxon>Pleosporomycetidae</taxon>
        <taxon>Pleosporales</taxon>
        <taxon>Pleosporales incertae sedis</taxon>
        <taxon>Lojkania</taxon>
    </lineage>
</organism>
<comment type="caution">
    <text evidence="3">The sequence shown here is derived from an EMBL/GenBank/DDBJ whole genome shotgun (WGS) entry which is preliminary data.</text>
</comment>
<gene>
    <name evidence="3" type="ORF">CC78DRAFT_91801</name>
</gene>
<dbReference type="SMART" id="SM00355">
    <property type="entry name" value="ZnF_C2H2"/>
    <property type="match status" value="2"/>
</dbReference>
<evidence type="ECO:0000256" key="1">
    <source>
        <dbReference type="SAM" id="MobiDB-lite"/>
    </source>
</evidence>
<feature type="domain" description="C2H2-type" evidence="2">
    <location>
        <begin position="118"/>
        <end position="145"/>
    </location>
</feature>
<feature type="region of interest" description="Disordered" evidence="1">
    <location>
        <begin position="188"/>
        <end position="210"/>
    </location>
</feature>
<evidence type="ECO:0000313" key="3">
    <source>
        <dbReference type="EMBL" id="KAF2267145.1"/>
    </source>
</evidence>
<accession>A0A9P4KIE2</accession>
<reference evidence="4" key="1">
    <citation type="journal article" date="2020" name="Stud. Mycol.">
        <title>101 Dothideomycetes genomes: A test case for predicting lifestyles and emergence of pathogens.</title>
        <authorList>
            <person name="Haridas S."/>
            <person name="Albert R."/>
            <person name="Binder M."/>
            <person name="Bloem J."/>
            <person name="LaButti K."/>
            <person name="Salamov A."/>
            <person name="Andreopoulos B."/>
            <person name="Baker S."/>
            <person name="Barry K."/>
            <person name="Bills G."/>
            <person name="Bluhm B."/>
            <person name="Cannon C."/>
            <person name="Castanera R."/>
            <person name="Culley D."/>
            <person name="Daum C."/>
            <person name="Ezra D."/>
            <person name="Gonzalez J."/>
            <person name="Henrissat B."/>
            <person name="Kuo A."/>
            <person name="Liang C."/>
            <person name="Lipzen A."/>
            <person name="Lutzoni F."/>
            <person name="Magnuson J."/>
            <person name="Mondo S."/>
            <person name="Nolan M."/>
            <person name="Ohm R."/>
            <person name="Pangilinan J."/>
            <person name="Park H.-J."/>
            <person name="Ramirez L."/>
            <person name="Alfaro M."/>
            <person name="Sun H."/>
            <person name="Tritt A."/>
            <person name="Yoshinaga Y."/>
            <person name="Zwiers L.-H."/>
            <person name="Turgeon B."/>
            <person name="Goodwin S."/>
            <person name="Spatafora J."/>
            <person name="Crous P."/>
            <person name="Grigoriev I."/>
        </authorList>
    </citation>
    <scope>NUCLEOTIDE SEQUENCE [LARGE SCALE GENOMIC DNA]</scope>
    <source>
        <strain evidence="4">CBS 304.66</strain>
    </source>
</reference>
<protein>
    <recommendedName>
        <fullName evidence="2">C2H2-type domain-containing protein</fullName>
    </recommendedName>
</protein>
<feature type="compositionally biased region" description="Polar residues" evidence="1">
    <location>
        <begin position="74"/>
        <end position="86"/>
    </location>
</feature>
<dbReference type="InterPro" id="IPR013087">
    <property type="entry name" value="Znf_C2H2_type"/>
</dbReference>
<evidence type="ECO:0000259" key="2">
    <source>
        <dbReference type="SMART" id="SM00355"/>
    </source>
</evidence>
<dbReference type="AlphaFoldDB" id="A0A9P4KIE2"/>
<feature type="compositionally biased region" description="Pro residues" evidence="1">
    <location>
        <begin position="200"/>
        <end position="210"/>
    </location>
</feature>
<feature type="domain" description="C2H2-type" evidence="2">
    <location>
        <begin position="152"/>
        <end position="181"/>
    </location>
</feature>
<name>A0A9P4KIE2_9PLEO</name>
<feature type="region of interest" description="Disordered" evidence="1">
    <location>
        <begin position="68"/>
        <end position="117"/>
    </location>
</feature>
<evidence type="ECO:0000313" key="4">
    <source>
        <dbReference type="Proteomes" id="UP000800093"/>
    </source>
</evidence>